<evidence type="ECO:0000256" key="3">
    <source>
        <dbReference type="ARBA" id="ARBA00022517"/>
    </source>
</evidence>
<evidence type="ECO:0000256" key="5">
    <source>
        <dbReference type="ARBA" id="ARBA00022741"/>
    </source>
</evidence>
<proteinExistence type="inferred from homology"/>
<comment type="function">
    <text evidence="8 9">GTPase that plays an essential role in the late steps of ribosome biogenesis.</text>
</comment>
<feature type="binding site" evidence="8">
    <location>
        <begin position="252"/>
        <end position="256"/>
    </location>
    <ligand>
        <name>GTP</name>
        <dbReference type="ChEBI" id="CHEBI:37565"/>
        <label>2</label>
    </ligand>
</feature>
<dbReference type="Gene3D" id="3.30.300.20">
    <property type="match status" value="1"/>
</dbReference>
<feature type="binding site" evidence="8">
    <location>
        <begin position="205"/>
        <end position="212"/>
    </location>
    <ligand>
        <name>GTP</name>
        <dbReference type="ChEBI" id="CHEBI:37565"/>
        <label>2</label>
    </ligand>
</feature>
<dbReference type="PANTHER" id="PTHR43834:SF6">
    <property type="entry name" value="GTPASE DER"/>
    <property type="match status" value="1"/>
</dbReference>
<dbReference type="PANTHER" id="PTHR43834">
    <property type="entry name" value="GTPASE DER"/>
    <property type="match status" value="1"/>
</dbReference>
<dbReference type="GO" id="GO:0043022">
    <property type="term" value="F:ribosome binding"/>
    <property type="evidence" value="ECO:0007669"/>
    <property type="project" value="TreeGrafter"/>
</dbReference>
<feature type="domain" description="G" evidence="10">
    <location>
        <begin position="5"/>
        <end position="119"/>
    </location>
</feature>
<comment type="similarity">
    <text evidence="1 8 9">Belongs to the TRAFAC class TrmE-Era-EngA-EngB-Septin-like GTPase superfamily. EngA (Der) GTPase family.</text>
</comment>
<dbReference type="GO" id="GO:0005525">
    <property type="term" value="F:GTP binding"/>
    <property type="evidence" value="ECO:0007669"/>
    <property type="project" value="UniProtKB-UniRule"/>
</dbReference>
<evidence type="ECO:0000256" key="4">
    <source>
        <dbReference type="ARBA" id="ARBA00022737"/>
    </source>
</evidence>
<accession>A0A346DZY2</accession>
<dbReference type="InterPro" id="IPR032859">
    <property type="entry name" value="KH_dom-like"/>
</dbReference>
<dbReference type="OrthoDB" id="9805918at2"/>
<dbReference type="GO" id="GO:0042254">
    <property type="term" value="P:ribosome biogenesis"/>
    <property type="evidence" value="ECO:0007669"/>
    <property type="project" value="UniProtKB-KW"/>
</dbReference>
<feature type="binding site" evidence="8">
    <location>
        <begin position="9"/>
        <end position="16"/>
    </location>
    <ligand>
        <name>GTP</name>
        <dbReference type="ChEBI" id="CHEBI:37565"/>
        <label>1</label>
    </ligand>
</feature>
<dbReference type="EMBL" id="CP028374">
    <property type="protein sequence ID" value="AXN02287.1"/>
    <property type="molecule type" value="Genomic_DNA"/>
</dbReference>
<comment type="caution">
    <text evidence="8">Lacks conserved residue(s) required for the propagation of feature annotation.</text>
</comment>
<dbReference type="Pfam" id="PF01926">
    <property type="entry name" value="MMR_HSR1"/>
    <property type="match status" value="2"/>
</dbReference>
<protein>
    <recommendedName>
        <fullName evidence="2 8">GTPase Der</fullName>
    </recommendedName>
    <alternativeName>
        <fullName evidence="7 8">GTP-binding protein EngA</fullName>
    </alternativeName>
</protein>
<dbReference type="Proteomes" id="UP000256856">
    <property type="component" value="Chromosome"/>
</dbReference>
<evidence type="ECO:0000256" key="6">
    <source>
        <dbReference type="ARBA" id="ARBA00023134"/>
    </source>
</evidence>
<feature type="domain" description="GTPase Der C-terminal KH-domain-like" evidence="11">
    <location>
        <begin position="377"/>
        <end position="456"/>
    </location>
</feature>
<dbReference type="InterPro" id="IPR005225">
    <property type="entry name" value="Small_GTP-bd"/>
</dbReference>
<name>A0A346DZY2_9ENTR</name>
<dbReference type="Gene3D" id="3.40.50.300">
    <property type="entry name" value="P-loop containing nucleotide triphosphate hydrolases"/>
    <property type="match status" value="2"/>
</dbReference>
<dbReference type="HAMAP" id="MF_00195">
    <property type="entry name" value="GTPase_Der"/>
    <property type="match status" value="1"/>
</dbReference>
<evidence type="ECO:0000313" key="13">
    <source>
        <dbReference type="Proteomes" id="UP000256856"/>
    </source>
</evidence>
<dbReference type="PRINTS" id="PR00326">
    <property type="entry name" value="GTP1OBG"/>
</dbReference>
<evidence type="ECO:0000313" key="12">
    <source>
        <dbReference type="EMBL" id="AXN02287.1"/>
    </source>
</evidence>
<feature type="domain" description="G" evidence="10">
    <location>
        <begin position="201"/>
        <end position="320"/>
    </location>
</feature>
<dbReference type="NCBIfam" id="TIGR03594">
    <property type="entry name" value="GTPase_EngA"/>
    <property type="match status" value="1"/>
</dbReference>
<evidence type="ECO:0000256" key="2">
    <source>
        <dbReference type="ARBA" id="ARBA00020953"/>
    </source>
</evidence>
<evidence type="ECO:0000256" key="1">
    <source>
        <dbReference type="ARBA" id="ARBA00008279"/>
    </source>
</evidence>
<dbReference type="InterPro" id="IPR015946">
    <property type="entry name" value="KH_dom-like_a/b"/>
</dbReference>
<keyword evidence="5 8" id="KW-0547">Nucleotide-binding</keyword>
<evidence type="ECO:0000256" key="8">
    <source>
        <dbReference type="HAMAP-Rule" id="MF_00195"/>
    </source>
</evidence>
<dbReference type="RefSeq" id="WP_115956115.1">
    <property type="nucleotide sequence ID" value="NZ_CP028374.1"/>
</dbReference>
<keyword evidence="6 8" id="KW-0342">GTP-binding</keyword>
<dbReference type="KEGG" id="ppet:C9I82_323"/>
<dbReference type="InterPro" id="IPR016484">
    <property type="entry name" value="GTPase_Der"/>
</dbReference>
<dbReference type="Pfam" id="PF14714">
    <property type="entry name" value="KH_dom-like"/>
    <property type="match status" value="1"/>
</dbReference>
<reference evidence="12 13" key="1">
    <citation type="submission" date="2018-03" db="EMBL/GenBank/DDBJ databases">
        <title>A parallel universe: an anciently diverged bacterial symbiosis in a Hawaiian planthopper (Hemiptera: Cixiidae) reveals rearranged nutritional responsibilities.</title>
        <authorList>
            <person name="Bennett G."/>
            <person name="Mao M."/>
        </authorList>
    </citation>
    <scope>NUCLEOTIDE SEQUENCE [LARGE SCALE GENOMIC DNA]</scope>
    <source>
        <strain evidence="12 13">OLIH</strain>
    </source>
</reference>
<comment type="subunit">
    <text evidence="8">Associates with the 50S ribosomal subunit.</text>
</comment>
<organism evidence="12 13">
    <name type="scientific">Candidatus Purcelliella pentastirinorum</name>
    <dbReference type="NCBI Taxonomy" id="472834"/>
    <lineage>
        <taxon>Bacteria</taxon>
        <taxon>Pseudomonadati</taxon>
        <taxon>Pseudomonadota</taxon>
        <taxon>Gammaproteobacteria</taxon>
        <taxon>Enterobacterales</taxon>
        <taxon>Enterobacteriaceae</taxon>
        <taxon>Candidatus Purcelliella</taxon>
    </lineage>
</organism>
<dbReference type="InterPro" id="IPR006073">
    <property type="entry name" value="GTP-bd"/>
</dbReference>
<gene>
    <name evidence="8" type="primary">der</name>
    <name evidence="12" type="ORF">C9I82_323</name>
</gene>
<evidence type="ECO:0000256" key="9">
    <source>
        <dbReference type="RuleBase" id="RU004481"/>
    </source>
</evidence>
<keyword evidence="4 9" id="KW-0677">Repeat</keyword>
<dbReference type="PIRSF" id="PIRSF006485">
    <property type="entry name" value="GTP-binding_EngA"/>
    <property type="match status" value="1"/>
</dbReference>
<dbReference type="InterPro" id="IPR027417">
    <property type="entry name" value="P-loop_NTPase"/>
</dbReference>
<evidence type="ECO:0000259" key="10">
    <source>
        <dbReference type="Pfam" id="PF01926"/>
    </source>
</evidence>
<sequence>MIPIISLIGRTNVGKSTLFNILTGTKSAIVNKLDNFTRDCKYGYIKRFDKNFIIIDTPAIRSILDKNDYCILEQSISAINKSNIIFFILNAIDGVMSDDYLISNILRTKNKFVILIINKVNDKNSVFQFYSLGFKNIYFIDCFSKKDILSLFCKEIYPIIFDYIGNNFYSEKILFDKLIINSNYFFCSNKFSNKMQNNIKLACIGQPNVGKSTLINNILGEKRLTVNSLPGTTRDSIYVYIKRGLYNYILIDTAGLKKNKIGNKYNNLDEYSIYQSIKSIDYADIILLIIDVNLGFLDQDLYLLNLIISKGKSFIIIVNKCENISLSLKKNIKLNILNRISFINNFEIHFISALYGYGINNIFNSTEFIFSLFKNKFSSKYLTNILLEAINKHCLPVVNGRSTKLKYAHFGGYSPFMIIIHGKVIKNLSRSYKRYLINYFSKSLKLVGISLIIKFKEANNPYIN</sequence>
<keyword evidence="3 8" id="KW-0690">Ribosome biogenesis</keyword>
<dbReference type="NCBIfam" id="TIGR00231">
    <property type="entry name" value="small_GTP"/>
    <property type="match status" value="2"/>
</dbReference>
<keyword evidence="13" id="KW-1185">Reference proteome</keyword>
<dbReference type="AlphaFoldDB" id="A0A346DZY2"/>
<dbReference type="SUPFAM" id="SSF52540">
    <property type="entry name" value="P-loop containing nucleoside triphosphate hydrolases"/>
    <property type="match status" value="2"/>
</dbReference>
<evidence type="ECO:0000259" key="11">
    <source>
        <dbReference type="Pfam" id="PF14714"/>
    </source>
</evidence>
<evidence type="ECO:0000256" key="7">
    <source>
        <dbReference type="ARBA" id="ARBA00032345"/>
    </source>
</evidence>